<dbReference type="AlphaFoldDB" id="A0A0M5MEJ3"/>
<evidence type="ECO:0000313" key="1">
    <source>
        <dbReference type="EMBL" id="ALF47605.1"/>
    </source>
</evidence>
<evidence type="ECO:0000313" key="2">
    <source>
        <dbReference type="Proteomes" id="UP000066049"/>
    </source>
</evidence>
<dbReference type="Proteomes" id="UP000066049">
    <property type="component" value="Chromosome"/>
</dbReference>
<accession>A0A0M5MEJ3</accession>
<dbReference type="KEGG" id="ccoc:CCON33237_0924"/>
<dbReference type="PANTHER" id="PTHR42782:SF4">
    <property type="entry name" value="DUF455 DOMAIN-CONTAINING PROTEIN"/>
    <property type="match status" value="1"/>
</dbReference>
<dbReference type="InterPro" id="IPR009078">
    <property type="entry name" value="Ferritin-like_SF"/>
</dbReference>
<dbReference type="PIRSF" id="PIRSF012318">
    <property type="entry name" value="UCP012318"/>
    <property type="match status" value="1"/>
</dbReference>
<dbReference type="Pfam" id="PF04305">
    <property type="entry name" value="DUF455"/>
    <property type="match status" value="1"/>
</dbReference>
<dbReference type="SUPFAM" id="SSF47240">
    <property type="entry name" value="Ferritin-like"/>
    <property type="match status" value="1"/>
</dbReference>
<gene>
    <name evidence="1" type="ORF">CCON33237_0924</name>
</gene>
<dbReference type="RefSeq" id="WP_054196608.1">
    <property type="nucleotide sequence ID" value="NZ_CABMKQ010000036.1"/>
</dbReference>
<dbReference type="GeneID" id="28662600"/>
<dbReference type="PANTHER" id="PTHR42782">
    <property type="entry name" value="SI:CH73-314G15.3"/>
    <property type="match status" value="1"/>
</dbReference>
<dbReference type="CDD" id="cd00657">
    <property type="entry name" value="Ferritin_like"/>
    <property type="match status" value="1"/>
</dbReference>
<name>A0A0M5MEJ3_9BACT</name>
<proteinExistence type="predicted"/>
<dbReference type="EMBL" id="CP012541">
    <property type="protein sequence ID" value="ALF47605.1"/>
    <property type="molecule type" value="Genomic_DNA"/>
</dbReference>
<dbReference type="InterPro" id="IPR011197">
    <property type="entry name" value="UCP012318"/>
</dbReference>
<dbReference type="InterPro" id="IPR007402">
    <property type="entry name" value="DUF455"/>
</dbReference>
<dbReference type="PATRIC" id="fig|199.248.peg.958"/>
<sequence>MNFFDEIWEILNEGEIGLKFLKFELFYEKFKRDFNINFCESSKPNELITPSYARFCEVVSMKELNKKVKPKDKNLNFIHSVAHIEFSAIDIALDACYRFRNLPRKFYEDWLEVAEDEIRHFCMIKNLLLKHGGRYGELSVHDGLFIALQKTSSSLTSRMALLPRYMEANGLDANAHIIKRLEGEGGNEELIECLKVILKEEISHVYKGDKWFKFACKKEGIDENSYFDIILSLYPNSFKNVREINEQDRLKAGFSKEELCLIKNFSKER</sequence>
<protein>
    <submittedName>
        <fullName evidence="1">Putative DUF455 domain protein</fullName>
    </submittedName>
</protein>
<reference evidence="2" key="1">
    <citation type="submission" date="2015-08" db="EMBL/GenBank/DDBJ databases">
        <title>Comparative genomics of the Campylobacter concisus group.</title>
        <authorList>
            <person name="Miller W.G."/>
            <person name="Yee E."/>
            <person name="Chapman M.H."/>
            <person name="Huynh S."/>
            <person name="Bono J.L."/>
            <person name="On S.L.W."/>
            <person name="St Leger J."/>
            <person name="Foster G."/>
            <person name="Parker C.T."/>
        </authorList>
    </citation>
    <scope>NUCLEOTIDE SEQUENCE [LARGE SCALE GENOMIC DNA]</scope>
    <source>
        <strain evidence="2">ATCC 33237</strain>
    </source>
</reference>
<organism evidence="1 2">
    <name type="scientific">Campylobacter concisus</name>
    <dbReference type="NCBI Taxonomy" id="199"/>
    <lineage>
        <taxon>Bacteria</taxon>
        <taxon>Pseudomonadati</taxon>
        <taxon>Campylobacterota</taxon>
        <taxon>Epsilonproteobacteria</taxon>
        <taxon>Campylobacterales</taxon>
        <taxon>Campylobacteraceae</taxon>
        <taxon>Campylobacter</taxon>
    </lineage>
</organism>